<dbReference type="EMBL" id="SWLE01000001">
    <property type="protein sequence ID" value="TNN03721.1"/>
    <property type="molecule type" value="Genomic_DNA"/>
</dbReference>
<sequence length="160" mass="17745">MVNEHQHGESPPWFLMATQQEGREAMRDMKIPNKGEPEELRGPGKNSQGRDMLGYTFFTSFLAWVIQHASVWLHCLEELQGLVGVMAAFTLIHRGATSVPPSEGSDSAAVRPRPPTAPSLLRHEDKRTPRKEQRRNQSNSGGPGASGDAVWTSLSRNSTW</sequence>
<feature type="compositionally biased region" description="Basic and acidic residues" evidence="1">
    <location>
        <begin position="30"/>
        <end position="42"/>
    </location>
</feature>
<accession>A0A4Z2CHT7</accession>
<protein>
    <submittedName>
        <fullName evidence="2">Uncharacterized protein</fullName>
    </submittedName>
</protein>
<evidence type="ECO:0000313" key="3">
    <source>
        <dbReference type="Proteomes" id="UP000516260"/>
    </source>
</evidence>
<dbReference type="AlphaFoldDB" id="A0A4Z2CHT7"/>
<reference evidence="2 3" key="1">
    <citation type="submission" date="2019-04" db="EMBL/GenBank/DDBJ databases">
        <title>The sequence and de novo assembly of Takifugu bimaculatus genome using PacBio and Hi-C technologies.</title>
        <authorList>
            <person name="Xu P."/>
            <person name="Liu B."/>
            <person name="Zhou Z."/>
        </authorList>
    </citation>
    <scope>NUCLEOTIDE SEQUENCE [LARGE SCALE GENOMIC DNA]</scope>
    <source>
        <strain evidence="2">TB-2018</strain>
        <tissue evidence="2">Muscle</tissue>
    </source>
</reference>
<evidence type="ECO:0000256" key="1">
    <source>
        <dbReference type="SAM" id="MobiDB-lite"/>
    </source>
</evidence>
<organism evidence="2 3">
    <name type="scientific">Takifugu bimaculatus</name>
    <dbReference type="NCBI Taxonomy" id="433685"/>
    <lineage>
        <taxon>Eukaryota</taxon>
        <taxon>Metazoa</taxon>
        <taxon>Chordata</taxon>
        <taxon>Craniata</taxon>
        <taxon>Vertebrata</taxon>
        <taxon>Euteleostomi</taxon>
        <taxon>Actinopterygii</taxon>
        <taxon>Neopterygii</taxon>
        <taxon>Teleostei</taxon>
        <taxon>Neoteleostei</taxon>
        <taxon>Acanthomorphata</taxon>
        <taxon>Eupercaria</taxon>
        <taxon>Tetraodontiformes</taxon>
        <taxon>Tetradontoidea</taxon>
        <taxon>Tetraodontidae</taxon>
        <taxon>Takifugu</taxon>
    </lineage>
</organism>
<comment type="caution">
    <text evidence="2">The sequence shown here is derived from an EMBL/GenBank/DDBJ whole genome shotgun (WGS) entry which is preliminary data.</text>
</comment>
<keyword evidence="3" id="KW-1185">Reference proteome</keyword>
<dbReference type="Proteomes" id="UP000516260">
    <property type="component" value="Chromosome 1"/>
</dbReference>
<gene>
    <name evidence="2" type="ORF">fugu_000750</name>
</gene>
<name>A0A4Z2CHT7_9TELE</name>
<feature type="region of interest" description="Disordered" evidence="1">
    <location>
        <begin position="30"/>
        <end position="49"/>
    </location>
</feature>
<feature type="region of interest" description="Disordered" evidence="1">
    <location>
        <begin position="98"/>
        <end position="160"/>
    </location>
</feature>
<proteinExistence type="predicted"/>
<evidence type="ECO:0000313" key="2">
    <source>
        <dbReference type="EMBL" id="TNN03721.1"/>
    </source>
</evidence>
<feature type="compositionally biased region" description="Basic and acidic residues" evidence="1">
    <location>
        <begin position="121"/>
        <end position="135"/>
    </location>
</feature>